<dbReference type="Proteomes" id="UP000886043">
    <property type="component" value="Unassembled WGS sequence"/>
</dbReference>
<name>A0A7C3GVM8_9BACT</name>
<reference evidence="1" key="1">
    <citation type="journal article" date="2020" name="mSystems">
        <title>Genome- and Community-Level Interaction Insights into Carbon Utilization and Element Cycling Functions of Hydrothermarchaeota in Hydrothermal Sediment.</title>
        <authorList>
            <person name="Zhou Z."/>
            <person name="Liu Y."/>
            <person name="Xu W."/>
            <person name="Pan J."/>
            <person name="Luo Z.H."/>
            <person name="Li M."/>
        </authorList>
    </citation>
    <scope>NUCLEOTIDE SEQUENCE [LARGE SCALE GENOMIC DNA]</scope>
    <source>
        <strain evidence="1">HyVt-483</strain>
    </source>
</reference>
<evidence type="ECO:0000313" key="1">
    <source>
        <dbReference type="EMBL" id="HFC98324.1"/>
    </source>
</evidence>
<dbReference type="AlphaFoldDB" id="A0A7C3GVM8"/>
<protein>
    <submittedName>
        <fullName evidence="1">Uncharacterized protein</fullName>
    </submittedName>
</protein>
<gene>
    <name evidence="1" type="ORF">ENJ40_07705</name>
</gene>
<proteinExistence type="predicted"/>
<feature type="non-terminal residue" evidence="1">
    <location>
        <position position="170"/>
    </location>
</feature>
<organism evidence="1">
    <name type="scientific">Thermosulfurimonas dismutans</name>
    <dbReference type="NCBI Taxonomy" id="999894"/>
    <lineage>
        <taxon>Bacteria</taxon>
        <taxon>Pseudomonadati</taxon>
        <taxon>Thermodesulfobacteriota</taxon>
        <taxon>Thermodesulfobacteria</taxon>
        <taxon>Thermodesulfobacteriales</taxon>
        <taxon>Thermodesulfobacteriaceae</taxon>
        <taxon>Thermosulfurimonas</taxon>
    </lineage>
</organism>
<comment type="caution">
    <text evidence="1">The sequence shown here is derived from an EMBL/GenBank/DDBJ whole genome shotgun (WGS) entry which is preliminary data.</text>
</comment>
<sequence>MKTKTYLSILILSVFLLLVLNARLFANPFNNKLRRMNKSSPRLQVFISTLRLRDIRLGPKNKILVVMEAIKGRLSQETLKGYSLRVRTSKSIYFINIYNLLQKNRVQFRGRQALCFTDISVPRNRFVEVILLKDKRIVSSLRKNLVIRNIAGSGLTKPTIKKGINKPNLS</sequence>
<dbReference type="EMBL" id="DRMH01000102">
    <property type="protein sequence ID" value="HFC98324.1"/>
    <property type="molecule type" value="Genomic_DNA"/>
</dbReference>
<accession>A0A7C3GVM8</accession>